<name>A0A0A0D834_9PROT</name>
<dbReference type="EMBL" id="JANX01000065">
    <property type="protein sequence ID" value="KGM34836.1"/>
    <property type="molecule type" value="Genomic_DNA"/>
</dbReference>
<accession>A0A0A0D834</accession>
<evidence type="ECO:0000313" key="1">
    <source>
        <dbReference type="EMBL" id="KGM34836.1"/>
    </source>
</evidence>
<dbReference type="AlphaFoldDB" id="A0A0A0D834"/>
<dbReference type="InterPro" id="IPR038573">
    <property type="entry name" value="BrnT_sf"/>
</dbReference>
<protein>
    <recommendedName>
        <fullName evidence="3">BrnT family toxin</fullName>
    </recommendedName>
</protein>
<dbReference type="Gene3D" id="3.10.450.530">
    <property type="entry name" value="Ribonuclease toxin, BrnT, of type II toxin-antitoxin system"/>
    <property type="match status" value="1"/>
</dbReference>
<dbReference type="InterPro" id="IPR007460">
    <property type="entry name" value="BrnT_toxin"/>
</dbReference>
<dbReference type="RefSeq" id="WP_034834019.1">
    <property type="nucleotide sequence ID" value="NZ_JANX01000065.1"/>
</dbReference>
<gene>
    <name evidence="1" type="ORF">P409_08010</name>
</gene>
<evidence type="ECO:0000313" key="2">
    <source>
        <dbReference type="Proteomes" id="UP000029995"/>
    </source>
</evidence>
<proteinExistence type="predicted"/>
<reference evidence="1 2" key="1">
    <citation type="submission" date="2014-01" db="EMBL/GenBank/DDBJ databases">
        <title>Genome sequence determination for a cystic fibrosis isolate, Inquilinus limosus.</title>
        <authorList>
            <person name="Pino M."/>
            <person name="Di Conza J."/>
            <person name="Gutkind G."/>
        </authorList>
    </citation>
    <scope>NUCLEOTIDE SEQUENCE [LARGE SCALE GENOMIC DNA]</scope>
    <source>
        <strain evidence="1 2">MP06</strain>
    </source>
</reference>
<comment type="caution">
    <text evidence="1">The sequence shown here is derived from an EMBL/GenBank/DDBJ whole genome shotgun (WGS) entry which is preliminary data.</text>
</comment>
<dbReference type="Pfam" id="PF04365">
    <property type="entry name" value="BrnT_toxin"/>
    <property type="match status" value="1"/>
</dbReference>
<evidence type="ECO:0008006" key="3">
    <source>
        <dbReference type="Google" id="ProtNLM"/>
    </source>
</evidence>
<organism evidence="1 2">
    <name type="scientific">Inquilinus limosus MP06</name>
    <dbReference type="NCBI Taxonomy" id="1398085"/>
    <lineage>
        <taxon>Bacteria</taxon>
        <taxon>Pseudomonadati</taxon>
        <taxon>Pseudomonadota</taxon>
        <taxon>Alphaproteobacteria</taxon>
        <taxon>Rhodospirillales</taxon>
        <taxon>Rhodospirillaceae</taxon>
        <taxon>Inquilinus</taxon>
    </lineage>
</organism>
<sequence>MSRPTAFEWDGVKAASNLARHKVSFDYATRVFLDDARLITDTTRSIDGEERGKATGMIDGKLYTAVYTMRGTVCRIISARRSNRSEERSYGHR</sequence>
<dbReference type="Proteomes" id="UP000029995">
    <property type="component" value="Unassembled WGS sequence"/>
</dbReference>
<dbReference type="OrthoDB" id="9798158at2"/>